<feature type="region of interest" description="Disordered" evidence="1">
    <location>
        <begin position="156"/>
        <end position="207"/>
    </location>
</feature>
<comment type="caution">
    <text evidence="2">The sequence shown here is derived from an EMBL/GenBank/DDBJ whole genome shotgun (WGS) entry which is preliminary data.</text>
</comment>
<proteinExistence type="predicted"/>
<evidence type="ECO:0000313" key="3">
    <source>
        <dbReference type="Proteomes" id="UP000807469"/>
    </source>
</evidence>
<feature type="compositionally biased region" description="Polar residues" evidence="1">
    <location>
        <begin position="174"/>
        <end position="184"/>
    </location>
</feature>
<dbReference type="EMBL" id="MU155778">
    <property type="protein sequence ID" value="KAF9471019.1"/>
    <property type="molecule type" value="Genomic_DNA"/>
</dbReference>
<feature type="compositionally biased region" description="Polar residues" evidence="1">
    <location>
        <begin position="301"/>
        <end position="312"/>
    </location>
</feature>
<evidence type="ECO:0000313" key="2">
    <source>
        <dbReference type="EMBL" id="KAF9471019.1"/>
    </source>
</evidence>
<organism evidence="2 3">
    <name type="scientific">Pholiota conissans</name>
    <dbReference type="NCBI Taxonomy" id="109636"/>
    <lineage>
        <taxon>Eukaryota</taxon>
        <taxon>Fungi</taxon>
        <taxon>Dikarya</taxon>
        <taxon>Basidiomycota</taxon>
        <taxon>Agaricomycotina</taxon>
        <taxon>Agaricomycetes</taxon>
        <taxon>Agaricomycetidae</taxon>
        <taxon>Agaricales</taxon>
        <taxon>Agaricineae</taxon>
        <taxon>Strophariaceae</taxon>
        <taxon>Pholiota</taxon>
    </lineage>
</organism>
<feature type="region of interest" description="Disordered" evidence="1">
    <location>
        <begin position="298"/>
        <end position="326"/>
    </location>
</feature>
<protein>
    <submittedName>
        <fullName evidence="2">Uncharacterized protein</fullName>
    </submittedName>
</protein>
<reference evidence="2" key="1">
    <citation type="submission" date="2020-11" db="EMBL/GenBank/DDBJ databases">
        <authorList>
            <consortium name="DOE Joint Genome Institute"/>
            <person name="Ahrendt S."/>
            <person name="Riley R."/>
            <person name="Andreopoulos W."/>
            <person name="Labutti K."/>
            <person name="Pangilinan J."/>
            <person name="Ruiz-Duenas F.J."/>
            <person name="Barrasa J.M."/>
            <person name="Sanchez-Garcia M."/>
            <person name="Camarero S."/>
            <person name="Miyauchi S."/>
            <person name="Serrano A."/>
            <person name="Linde D."/>
            <person name="Babiker R."/>
            <person name="Drula E."/>
            <person name="Ayuso-Fernandez I."/>
            <person name="Pacheco R."/>
            <person name="Padilla G."/>
            <person name="Ferreira P."/>
            <person name="Barriuso J."/>
            <person name="Kellner H."/>
            <person name="Castanera R."/>
            <person name="Alfaro M."/>
            <person name="Ramirez L."/>
            <person name="Pisabarro A.G."/>
            <person name="Kuo A."/>
            <person name="Tritt A."/>
            <person name="Lipzen A."/>
            <person name="He G."/>
            <person name="Yan M."/>
            <person name="Ng V."/>
            <person name="Cullen D."/>
            <person name="Martin F."/>
            <person name="Rosso M.-N."/>
            <person name="Henrissat B."/>
            <person name="Hibbett D."/>
            <person name="Martinez A.T."/>
            <person name="Grigoriev I.V."/>
        </authorList>
    </citation>
    <scope>NUCLEOTIDE SEQUENCE</scope>
    <source>
        <strain evidence="2">CIRM-BRFM 674</strain>
    </source>
</reference>
<sequence length="356" mass="37193">MDYNRTGLLSAANPIYVGTPVGAAGFAGPVAGPVGPITLAATPTPTNRSSRWKGKGRATYRTPVKYRPLPPRSTALRIRKQMLPTRIVYVSDSDSDDEATTAKASSTNVSIIDSAIDAAVALPLDPTVASVAGTTSSGIDSVDGAVETHGAEDRGAVVHGSDDEGPDFLPSYPQRPTSTSSARQSAPGSPSSTPRASPAATEIPATPVRYSPSARMFVPLFSDGCDTGPRLDLSHILRSGKRFRLTPQGRSLAEDGADPLSPLTPLTPSTVHSVHASPIAGPSRQAVFHTAGVVAPLAGPSHQTVSHNASTHNDVDDDNASTSTETEYRVSEIGDIEAVGQVMDEVYFKWKESESK</sequence>
<dbReference type="AlphaFoldDB" id="A0A9P5YKM4"/>
<dbReference type="Proteomes" id="UP000807469">
    <property type="component" value="Unassembled WGS sequence"/>
</dbReference>
<evidence type="ECO:0000256" key="1">
    <source>
        <dbReference type="SAM" id="MobiDB-lite"/>
    </source>
</evidence>
<name>A0A9P5YKM4_9AGAR</name>
<gene>
    <name evidence="2" type="ORF">BDN70DRAFT_939249</name>
</gene>
<accession>A0A9P5YKM4</accession>
<keyword evidence="3" id="KW-1185">Reference proteome</keyword>
<feature type="compositionally biased region" description="Low complexity" evidence="1">
    <location>
        <begin position="185"/>
        <end position="200"/>
    </location>
</feature>